<name>A0A9D4N3W9_DREPO</name>
<sequence>MNDEKLEEAAPHILYKAQDQRVIGQITRHDTLCKPMQGTLDKVAFEAVQKAGGERLTSGCLSPSMSYSQNNLYKRRISILASLISINHDYDDDDDEYSQYCSQL</sequence>
<comment type="caution">
    <text evidence="1">The sequence shown here is derived from an EMBL/GenBank/DDBJ whole genome shotgun (WGS) entry which is preliminary data.</text>
</comment>
<organism evidence="1 2">
    <name type="scientific">Dreissena polymorpha</name>
    <name type="common">Zebra mussel</name>
    <name type="synonym">Mytilus polymorpha</name>
    <dbReference type="NCBI Taxonomy" id="45954"/>
    <lineage>
        <taxon>Eukaryota</taxon>
        <taxon>Metazoa</taxon>
        <taxon>Spiralia</taxon>
        <taxon>Lophotrochozoa</taxon>
        <taxon>Mollusca</taxon>
        <taxon>Bivalvia</taxon>
        <taxon>Autobranchia</taxon>
        <taxon>Heteroconchia</taxon>
        <taxon>Euheterodonta</taxon>
        <taxon>Imparidentia</taxon>
        <taxon>Neoheterodontei</taxon>
        <taxon>Myida</taxon>
        <taxon>Dreissenoidea</taxon>
        <taxon>Dreissenidae</taxon>
        <taxon>Dreissena</taxon>
    </lineage>
</organism>
<evidence type="ECO:0000313" key="1">
    <source>
        <dbReference type="EMBL" id="KAH3889177.1"/>
    </source>
</evidence>
<protein>
    <submittedName>
        <fullName evidence="1">Uncharacterized protein</fullName>
    </submittedName>
</protein>
<reference evidence="1" key="2">
    <citation type="submission" date="2020-11" db="EMBL/GenBank/DDBJ databases">
        <authorList>
            <person name="McCartney M.A."/>
            <person name="Auch B."/>
            <person name="Kono T."/>
            <person name="Mallez S."/>
            <person name="Becker A."/>
            <person name="Gohl D.M."/>
            <person name="Silverstein K.A.T."/>
            <person name="Koren S."/>
            <person name="Bechman K.B."/>
            <person name="Herman A."/>
            <person name="Abrahante J.E."/>
            <person name="Garbe J."/>
        </authorList>
    </citation>
    <scope>NUCLEOTIDE SEQUENCE</scope>
    <source>
        <strain evidence="1">Duluth1</strain>
        <tissue evidence="1">Whole animal</tissue>
    </source>
</reference>
<proteinExistence type="predicted"/>
<reference evidence="1" key="1">
    <citation type="journal article" date="2019" name="bioRxiv">
        <title>The Genome of the Zebra Mussel, Dreissena polymorpha: A Resource for Invasive Species Research.</title>
        <authorList>
            <person name="McCartney M.A."/>
            <person name="Auch B."/>
            <person name="Kono T."/>
            <person name="Mallez S."/>
            <person name="Zhang Y."/>
            <person name="Obille A."/>
            <person name="Becker A."/>
            <person name="Abrahante J.E."/>
            <person name="Garbe J."/>
            <person name="Badalamenti J.P."/>
            <person name="Herman A."/>
            <person name="Mangelson H."/>
            <person name="Liachko I."/>
            <person name="Sullivan S."/>
            <person name="Sone E.D."/>
            <person name="Koren S."/>
            <person name="Silverstein K.A.T."/>
            <person name="Beckman K.B."/>
            <person name="Gohl D.M."/>
        </authorList>
    </citation>
    <scope>NUCLEOTIDE SEQUENCE</scope>
    <source>
        <strain evidence="1">Duluth1</strain>
        <tissue evidence="1">Whole animal</tissue>
    </source>
</reference>
<gene>
    <name evidence="1" type="ORF">DPMN_013227</name>
</gene>
<dbReference type="EMBL" id="JAIWYP010000001">
    <property type="protein sequence ID" value="KAH3889177.1"/>
    <property type="molecule type" value="Genomic_DNA"/>
</dbReference>
<accession>A0A9D4N3W9</accession>
<dbReference type="Proteomes" id="UP000828390">
    <property type="component" value="Unassembled WGS sequence"/>
</dbReference>
<dbReference type="AlphaFoldDB" id="A0A9D4N3W9"/>
<keyword evidence="2" id="KW-1185">Reference proteome</keyword>
<evidence type="ECO:0000313" key="2">
    <source>
        <dbReference type="Proteomes" id="UP000828390"/>
    </source>
</evidence>